<keyword evidence="4" id="KW-0233">DNA recombination</keyword>
<dbReference type="Pfam" id="PF13356">
    <property type="entry name" value="Arm-DNA-bind_3"/>
    <property type="match status" value="1"/>
</dbReference>
<dbReference type="PROSITE" id="PS51898">
    <property type="entry name" value="TYR_RECOMBINASE"/>
    <property type="match status" value="1"/>
</dbReference>
<reference evidence="8 9" key="1">
    <citation type="submission" date="2020-08" db="EMBL/GenBank/DDBJ databases">
        <title>Genomic Encyclopedia of Type Strains, Phase IV (KMG-IV): sequencing the most valuable type-strain genomes for metagenomic binning, comparative biology and taxonomic classification.</title>
        <authorList>
            <person name="Goeker M."/>
        </authorList>
    </citation>
    <scope>NUCLEOTIDE SEQUENCE [LARGE SCALE GENOMIC DNA]</scope>
    <source>
        <strain evidence="8 9">DSM 102850</strain>
    </source>
</reference>
<dbReference type="InterPro" id="IPR010998">
    <property type="entry name" value="Integrase_recombinase_N"/>
</dbReference>
<name>A0A840I257_9PROT</name>
<sequence>MRYSFAGRRREVGLGAYPVTSLAEAREQALAIRKSIALGADAIADREARKARAVNEVERASRSADCAQAYINAHEPTWKNPKHRQQWRNTLATYAYLVIRDMDVADIETEHVLRVIEPLWYEKTETANRVRGRIEAVLAYEIARGYRKDVNPATWRGQLNALLPVRSRVAPIKHQEVLPYAALPAFMVQLRARSAPAARALELLILTCVRSFELRGMVWNEVDWSSGVWTIPKERSITDVEHRVPLSAPMLTLLLAQLAVQGVSRPSDADRSGYVFPNQLGTGPYSDSVWRALFRRMGHPEITADCFRSTFRDWCGETTDFPRELAEHALGHQVGNAVELAYRRGDALKCRRPLMEQWSTYVLAELNRGALHLG</sequence>
<dbReference type="GO" id="GO:0015074">
    <property type="term" value="P:DNA integration"/>
    <property type="evidence" value="ECO:0007669"/>
    <property type="project" value="UniProtKB-KW"/>
</dbReference>
<keyword evidence="3 5" id="KW-0238">DNA-binding</keyword>
<evidence type="ECO:0000256" key="1">
    <source>
        <dbReference type="ARBA" id="ARBA00008857"/>
    </source>
</evidence>
<evidence type="ECO:0000259" key="7">
    <source>
        <dbReference type="PROSITE" id="PS51900"/>
    </source>
</evidence>
<evidence type="ECO:0000259" key="6">
    <source>
        <dbReference type="PROSITE" id="PS51898"/>
    </source>
</evidence>
<dbReference type="CDD" id="cd00801">
    <property type="entry name" value="INT_P4_C"/>
    <property type="match status" value="1"/>
</dbReference>
<dbReference type="Proteomes" id="UP000563524">
    <property type="component" value="Unassembled WGS sequence"/>
</dbReference>
<evidence type="ECO:0000313" key="8">
    <source>
        <dbReference type="EMBL" id="MBB4659096.1"/>
    </source>
</evidence>
<dbReference type="GO" id="GO:0003677">
    <property type="term" value="F:DNA binding"/>
    <property type="evidence" value="ECO:0007669"/>
    <property type="project" value="UniProtKB-UniRule"/>
</dbReference>
<dbReference type="PROSITE" id="PS51900">
    <property type="entry name" value="CB"/>
    <property type="match status" value="1"/>
</dbReference>
<accession>A0A840I257</accession>
<dbReference type="InterPro" id="IPR053876">
    <property type="entry name" value="Phage_int_M"/>
</dbReference>
<comment type="similarity">
    <text evidence="1">Belongs to the 'phage' integrase family.</text>
</comment>
<keyword evidence="2" id="KW-0229">DNA integration</keyword>
<dbReference type="GO" id="GO:0006310">
    <property type="term" value="P:DNA recombination"/>
    <property type="evidence" value="ECO:0007669"/>
    <property type="project" value="UniProtKB-KW"/>
</dbReference>
<evidence type="ECO:0000256" key="4">
    <source>
        <dbReference type="ARBA" id="ARBA00023172"/>
    </source>
</evidence>
<feature type="domain" description="Core-binding (CB)" evidence="7">
    <location>
        <begin position="61"/>
        <end position="142"/>
    </location>
</feature>
<dbReference type="InterPro" id="IPR050808">
    <property type="entry name" value="Phage_Integrase"/>
</dbReference>
<dbReference type="InterPro" id="IPR025166">
    <property type="entry name" value="Integrase_DNA_bind_dom"/>
</dbReference>
<dbReference type="PANTHER" id="PTHR30629">
    <property type="entry name" value="PROPHAGE INTEGRASE"/>
    <property type="match status" value="1"/>
</dbReference>
<evidence type="ECO:0000256" key="3">
    <source>
        <dbReference type="ARBA" id="ARBA00023125"/>
    </source>
</evidence>
<evidence type="ECO:0000256" key="2">
    <source>
        <dbReference type="ARBA" id="ARBA00022908"/>
    </source>
</evidence>
<dbReference type="SUPFAM" id="SSF56349">
    <property type="entry name" value="DNA breaking-rejoining enzymes"/>
    <property type="match status" value="1"/>
</dbReference>
<evidence type="ECO:0000256" key="5">
    <source>
        <dbReference type="PROSITE-ProRule" id="PRU01248"/>
    </source>
</evidence>
<dbReference type="InterPro" id="IPR002104">
    <property type="entry name" value="Integrase_catalytic"/>
</dbReference>
<dbReference type="InterPro" id="IPR013762">
    <property type="entry name" value="Integrase-like_cat_sf"/>
</dbReference>
<dbReference type="Gene3D" id="3.30.160.390">
    <property type="entry name" value="Integrase, DNA-binding domain"/>
    <property type="match status" value="1"/>
</dbReference>
<comment type="caution">
    <text evidence="8">The sequence shown here is derived from an EMBL/GenBank/DDBJ whole genome shotgun (WGS) entry which is preliminary data.</text>
</comment>
<dbReference type="PANTHER" id="PTHR30629:SF2">
    <property type="entry name" value="PROPHAGE INTEGRASE INTS-RELATED"/>
    <property type="match status" value="1"/>
</dbReference>
<dbReference type="InterPro" id="IPR044068">
    <property type="entry name" value="CB"/>
</dbReference>
<dbReference type="AlphaFoldDB" id="A0A840I257"/>
<dbReference type="Pfam" id="PF00589">
    <property type="entry name" value="Phage_integrase"/>
    <property type="match status" value="1"/>
</dbReference>
<dbReference type="InterPro" id="IPR038488">
    <property type="entry name" value="Integrase_DNA-bd_sf"/>
</dbReference>
<dbReference type="Gene3D" id="1.10.150.130">
    <property type="match status" value="1"/>
</dbReference>
<protein>
    <submittedName>
        <fullName evidence="8">Integrase</fullName>
    </submittedName>
</protein>
<evidence type="ECO:0000313" key="9">
    <source>
        <dbReference type="Proteomes" id="UP000563524"/>
    </source>
</evidence>
<dbReference type="Pfam" id="PF22022">
    <property type="entry name" value="Phage_int_M"/>
    <property type="match status" value="1"/>
</dbReference>
<gene>
    <name evidence="8" type="ORF">GGQ59_001621</name>
</gene>
<organism evidence="8 9">
    <name type="scientific">Parvularcula dongshanensis</name>
    <dbReference type="NCBI Taxonomy" id="1173995"/>
    <lineage>
        <taxon>Bacteria</taxon>
        <taxon>Pseudomonadati</taxon>
        <taxon>Pseudomonadota</taxon>
        <taxon>Alphaproteobacteria</taxon>
        <taxon>Parvularculales</taxon>
        <taxon>Parvularculaceae</taxon>
        <taxon>Parvularcula</taxon>
    </lineage>
</organism>
<dbReference type="InterPro" id="IPR011010">
    <property type="entry name" value="DNA_brk_join_enz"/>
</dbReference>
<proteinExistence type="inferred from homology"/>
<keyword evidence="9" id="KW-1185">Reference proteome</keyword>
<dbReference type="Gene3D" id="1.10.443.10">
    <property type="entry name" value="Intergrase catalytic core"/>
    <property type="match status" value="1"/>
</dbReference>
<dbReference type="EMBL" id="JACHOB010000003">
    <property type="protein sequence ID" value="MBB4659096.1"/>
    <property type="molecule type" value="Genomic_DNA"/>
</dbReference>
<feature type="domain" description="Tyr recombinase" evidence="6">
    <location>
        <begin position="173"/>
        <end position="355"/>
    </location>
</feature>